<feature type="domain" description="Penicillin-binding protein transpeptidase" evidence="4">
    <location>
        <begin position="227"/>
        <end position="530"/>
    </location>
</feature>
<dbReference type="Gene3D" id="3.30.450.330">
    <property type="match status" value="1"/>
</dbReference>
<dbReference type="Proteomes" id="UP001461341">
    <property type="component" value="Chromosome"/>
</dbReference>
<evidence type="ECO:0000259" key="5">
    <source>
        <dbReference type="Pfam" id="PF03717"/>
    </source>
</evidence>
<evidence type="ECO:0000259" key="4">
    <source>
        <dbReference type="Pfam" id="PF00905"/>
    </source>
</evidence>
<organism evidence="6 7">
    <name type="scientific">Thermatribacter velox</name>
    <dbReference type="NCBI Taxonomy" id="3039681"/>
    <lineage>
        <taxon>Bacteria</taxon>
        <taxon>Pseudomonadati</taxon>
        <taxon>Atribacterota</taxon>
        <taxon>Atribacteria</taxon>
        <taxon>Atribacterales</taxon>
        <taxon>Thermatribacteraceae</taxon>
        <taxon>Thermatribacter</taxon>
    </lineage>
</organism>
<keyword evidence="3" id="KW-0472">Membrane</keyword>
<keyword evidence="2" id="KW-0645">Protease</keyword>
<dbReference type="EMBL" id="CP121689">
    <property type="protein sequence ID" value="WZL75164.1"/>
    <property type="molecule type" value="Genomic_DNA"/>
</dbReference>
<dbReference type="Gene3D" id="3.90.1310.10">
    <property type="entry name" value="Penicillin-binding protein 2a (Domain 2)"/>
    <property type="match status" value="1"/>
</dbReference>
<dbReference type="SUPFAM" id="SSF56601">
    <property type="entry name" value="beta-lactamase/transpeptidase-like"/>
    <property type="match status" value="1"/>
</dbReference>
<proteinExistence type="predicted"/>
<evidence type="ECO:0000313" key="7">
    <source>
        <dbReference type="Proteomes" id="UP001461341"/>
    </source>
</evidence>
<dbReference type="InterPro" id="IPR001460">
    <property type="entry name" value="PCN-bd_Tpept"/>
</dbReference>
<dbReference type="InterPro" id="IPR012338">
    <property type="entry name" value="Beta-lactam/transpept-like"/>
</dbReference>
<dbReference type="InterPro" id="IPR050515">
    <property type="entry name" value="Beta-lactam/transpept"/>
</dbReference>
<keyword evidence="2" id="KW-0378">Hydrolase</keyword>
<evidence type="ECO:0000256" key="3">
    <source>
        <dbReference type="ARBA" id="ARBA00023136"/>
    </source>
</evidence>
<reference evidence="6 7" key="1">
    <citation type="submission" date="2023-03" db="EMBL/GenBank/DDBJ databases">
        <title>Novel Species.</title>
        <authorList>
            <person name="Ma S."/>
        </authorList>
    </citation>
    <scope>NUCLEOTIDE SEQUENCE [LARGE SCALE GENOMIC DNA]</scope>
    <source>
        <strain evidence="6 7">B11</strain>
    </source>
</reference>
<evidence type="ECO:0000256" key="2">
    <source>
        <dbReference type="ARBA" id="ARBA00022645"/>
    </source>
</evidence>
<dbReference type="PANTHER" id="PTHR30627:SF1">
    <property type="entry name" value="PEPTIDOGLYCAN D,D-TRANSPEPTIDASE FTSI"/>
    <property type="match status" value="1"/>
</dbReference>
<dbReference type="InterPro" id="IPR005311">
    <property type="entry name" value="PBP_dimer"/>
</dbReference>
<keyword evidence="7" id="KW-1185">Reference proteome</keyword>
<comment type="subcellular location">
    <subcellularLocation>
        <location evidence="1">Membrane</location>
    </subcellularLocation>
</comment>
<sequence>MSVFITGLFLLVGFRLFSLQVINNHFYLEKVAQRLRIEEIPAPRGEIVDREGNVLARDVETVSLYAYPKIIKDPEQTARALSQILKIPYTEVYQKLNSELSSVLIVKKAPATVCEQLDRIKLQGIGLVREYARFYPQAPNGSNLLGFVGTDHRGLEGLEFAFNKLLSGKAGYRISEKDALGQEIPTTIREIPPVPGKNLTITIDSTIQFFAERRLQEAIARTNAKRGVVIVNNPQTGEILAMCSYPGYDNNHFADYPRENWKNLATALLFEPGSIVKPLIMALALEEGVVDSEEEFYCNGSIKVGGHRIRDIKSHGKEKLEDIIINSCNTGIITIAMRLNPEKIYAYLKELGLGQKTALNLPGEETGILRPPKQWSGLSPAAISIGQEIMTTPLQMLVALSVIANQGVFVPPRIIKDSDSLSSLSENGTLANKRVISKQAAQKVLSMMEKVVQKGTGIKASLPGLRIAGKTGTGQKVNPDGRYANNKFVSSFVGFFPLPRPSFGIIVVLDEPQGEYYGGDTAAPVFKNIAQDIAVYSNIMPEDAEVKTM</sequence>
<accession>A0ABZ2Y812</accession>
<evidence type="ECO:0000313" key="6">
    <source>
        <dbReference type="EMBL" id="WZL75164.1"/>
    </source>
</evidence>
<name>A0ABZ2Y812_9BACT</name>
<dbReference type="InterPro" id="IPR036138">
    <property type="entry name" value="PBP_dimer_sf"/>
</dbReference>
<dbReference type="Pfam" id="PF03717">
    <property type="entry name" value="PBP_dimer"/>
    <property type="match status" value="1"/>
</dbReference>
<dbReference type="PANTHER" id="PTHR30627">
    <property type="entry name" value="PEPTIDOGLYCAN D,D-TRANSPEPTIDASE"/>
    <property type="match status" value="1"/>
</dbReference>
<gene>
    <name evidence="6" type="ORF">QBE54_06055</name>
</gene>
<dbReference type="Pfam" id="PF00905">
    <property type="entry name" value="Transpeptidase"/>
    <property type="match status" value="1"/>
</dbReference>
<dbReference type="SUPFAM" id="SSF56519">
    <property type="entry name" value="Penicillin binding protein dimerisation domain"/>
    <property type="match status" value="1"/>
</dbReference>
<dbReference type="Gene3D" id="3.40.710.10">
    <property type="entry name" value="DD-peptidase/beta-lactamase superfamily"/>
    <property type="match status" value="1"/>
</dbReference>
<feature type="domain" description="Penicillin-binding protein dimerisation" evidence="5">
    <location>
        <begin position="40"/>
        <end position="186"/>
    </location>
</feature>
<protein>
    <submittedName>
        <fullName evidence="6">Penicillin-binding protein 2</fullName>
    </submittedName>
</protein>
<dbReference type="RefSeq" id="WP_369017310.1">
    <property type="nucleotide sequence ID" value="NZ_CP121689.1"/>
</dbReference>
<keyword evidence="2" id="KW-0121">Carboxypeptidase</keyword>
<evidence type="ECO:0000256" key="1">
    <source>
        <dbReference type="ARBA" id="ARBA00004370"/>
    </source>
</evidence>